<dbReference type="InterPro" id="IPR029063">
    <property type="entry name" value="SAM-dependent_MTases_sf"/>
</dbReference>
<organism evidence="9 10">
    <name type="scientific">Didymella exigua CBS 183.55</name>
    <dbReference type="NCBI Taxonomy" id="1150837"/>
    <lineage>
        <taxon>Eukaryota</taxon>
        <taxon>Fungi</taxon>
        <taxon>Dikarya</taxon>
        <taxon>Ascomycota</taxon>
        <taxon>Pezizomycotina</taxon>
        <taxon>Dothideomycetes</taxon>
        <taxon>Pleosporomycetidae</taxon>
        <taxon>Pleosporales</taxon>
        <taxon>Pleosporineae</taxon>
        <taxon>Didymellaceae</taxon>
        <taxon>Didymella</taxon>
    </lineage>
</organism>
<comment type="function">
    <text evidence="6">S-adenosyl-L-methionine-dependent transferase that acts as a component of the wybutosine biosynthesis pathway. Wybutosine is a hyper modified guanosine with a tricyclic base found at the 3'-position adjacent to the anticodon of eukaryotic phenylalanine tRNA. Catalyzes the transfer of the alpha-amino-alpha-carboxypropyl (acp) group from S-adenosyl-L-methionine to the C-7 position of 4-demethylwyosine (imG-14) to produce wybutosine-86.</text>
</comment>
<sequence length="478" mass="52080">MRVPTTIPALSEDSLPATAVRLFTELELTHLSQDITLSSWTPPTSQTNRSLDDEPNPLRRAVRSALQSLPPDALTSANHPTDIDSLVSSFPDSYSVYKPLLLLPSISLNPPWTHLINSHAHTLEQVWTHVAAALDCTHIALNSPIPASNAASAAHSSDAANELRSPVNLAPLHGSFGPRPTPQTLRAPTPRDFDDALWVGVVQNGIRQTWAPLYTMFSRGNVKEKARILRLASAELTSSEPRTLEGGGATAVDMYAGIGYFSFSYRRAGMRLLCFELNPWSVEGLRRGCALNRWRARVFTADQVPAHDAPTSEWDAWRDGVEGVDGVGSTAATEPSLLIFAMSNTHAPSILSNLRRHISPIRHVNLGLLPVSRPSWRSAVGLIDATRGGWVHAHENVGVLEVDARTAEVEAAFQRLLNDRPGAAGEAGVVRVQHVERVKMYAPGVVHVVFDVYIPGIQESSRSVVDRTLVQVQRNTPS</sequence>
<evidence type="ECO:0000256" key="6">
    <source>
        <dbReference type="PIRNR" id="PIRNR038972"/>
    </source>
</evidence>
<keyword evidence="6" id="KW-0963">Cytoplasm</keyword>
<dbReference type="GO" id="GO:0008175">
    <property type="term" value="F:tRNA methyltransferase activity"/>
    <property type="evidence" value="ECO:0007669"/>
    <property type="project" value="TreeGrafter"/>
</dbReference>
<gene>
    <name evidence="9" type="ORF">M421DRAFT_64243</name>
</gene>
<dbReference type="Gene3D" id="3.40.50.150">
    <property type="entry name" value="Vaccinia Virus protein VP39"/>
    <property type="match status" value="1"/>
</dbReference>
<feature type="region of interest" description="Disordered" evidence="7">
    <location>
        <begin position="37"/>
        <end position="56"/>
    </location>
</feature>
<dbReference type="PROSITE" id="PS51684">
    <property type="entry name" value="SAM_MT_TRM5_TYW2"/>
    <property type="match status" value="1"/>
</dbReference>
<dbReference type="AlphaFoldDB" id="A0A6A5RJ42"/>
<comment type="subcellular location">
    <subcellularLocation>
        <location evidence="6">Cytoplasm</location>
    </subcellularLocation>
</comment>
<dbReference type="OrthoDB" id="2387925at2759"/>
<evidence type="ECO:0000256" key="5">
    <source>
        <dbReference type="ARBA" id="ARBA00049400"/>
    </source>
</evidence>
<evidence type="ECO:0000259" key="8">
    <source>
        <dbReference type="PROSITE" id="PS51684"/>
    </source>
</evidence>
<evidence type="ECO:0000256" key="4">
    <source>
        <dbReference type="ARBA" id="ARBA00022694"/>
    </source>
</evidence>
<dbReference type="RefSeq" id="XP_033448084.1">
    <property type="nucleotide sequence ID" value="XM_033596135.1"/>
</dbReference>
<dbReference type="InterPro" id="IPR030382">
    <property type="entry name" value="MeTrfase_TRM5/TYW2"/>
</dbReference>
<dbReference type="GO" id="GO:0008757">
    <property type="term" value="F:S-adenosylmethionine-dependent methyltransferase activity"/>
    <property type="evidence" value="ECO:0007669"/>
    <property type="project" value="InterPro"/>
</dbReference>
<dbReference type="EMBL" id="ML978970">
    <property type="protein sequence ID" value="KAF1927832.1"/>
    <property type="molecule type" value="Genomic_DNA"/>
</dbReference>
<evidence type="ECO:0000313" key="9">
    <source>
        <dbReference type="EMBL" id="KAF1927832.1"/>
    </source>
</evidence>
<dbReference type="PIRSF" id="PIRSF038972">
    <property type="entry name" value="Trm12"/>
    <property type="match status" value="1"/>
</dbReference>
<keyword evidence="10" id="KW-1185">Reference proteome</keyword>
<feature type="compositionally biased region" description="Polar residues" evidence="7">
    <location>
        <begin position="37"/>
        <end position="49"/>
    </location>
</feature>
<keyword evidence="2 6" id="KW-0808">Transferase</keyword>
<comment type="pathway">
    <text evidence="1 6">tRNA modification; wybutosine-tRNA(Phe) biosynthesis.</text>
</comment>
<comment type="similarity">
    <text evidence="6">Belongs to the class I-like SAM-binding methyltransferase superfamily. TRM5/TYW2 family.</text>
</comment>
<evidence type="ECO:0000256" key="7">
    <source>
        <dbReference type="SAM" id="MobiDB-lite"/>
    </source>
</evidence>
<protein>
    <recommendedName>
        <fullName evidence="6">tRNA wybutosine-synthesizing protein 2</fullName>
        <shortName evidence="6">tRNA-yW-synthesizing protein 2</shortName>
    </recommendedName>
    <alternativeName>
        <fullName evidence="6">tRNA(Phe) (4-demethylwyosine(37)-C(7)) aminocarboxypropyltransferase</fullName>
    </alternativeName>
</protein>
<dbReference type="PANTHER" id="PTHR23245">
    <property type="entry name" value="TRNA METHYLTRANSFERASE"/>
    <property type="match status" value="1"/>
</dbReference>
<dbReference type="UniPathway" id="UPA00375"/>
<comment type="catalytic activity">
    <reaction evidence="5">
        <text>4-demethylwyosine(37) in tRNA(Phe) + S-adenosyl-L-methionine = 4-demethyl-7-[(3S)-3-amino-3-carboxypropyl]wyosine(37) in tRNA(Phe) + S-methyl-5'-thioadenosine + H(+)</text>
        <dbReference type="Rhea" id="RHEA:36355"/>
        <dbReference type="Rhea" id="RHEA-COMP:10164"/>
        <dbReference type="Rhea" id="RHEA-COMP:10378"/>
        <dbReference type="ChEBI" id="CHEBI:15378"/>
        <dbReference type="ChEBI" id="CHEBI:17509"/>
        <dbReference type="ChEBI" id="CHEBI:59789"/>
        <dbReference type="ChEBI" id="CHEBI:64315"/>
        <dbReference type="ChEBI" id="CHEBI:73550"/>
        <dbReference type="EC" id="2.5.1.114"/>
    </reaction>
</comment>
<dbReference type="InterPro" id="IPR056743">
    <property type="entry name" value="TRM5-TYW2-like_MTfase"/>
</dbReference>
<evidence type="ECO:0000256" key="1">
    <source>
        <dbReference type="ARBA" id="ARBA00004797"/>
    </source>
</evidence>
<name>A0A6A5RJ42_9PLEO</name>
<dbReference type="GO" id="GO:0031591">
    <property type="term" value="P:wybutosine biosynthetic process"/>
    <property type="evidence" value="ECO:0007669"/>
    <property type="project" value="InterPro"/>
</dbReference>
<dbReference type="Proteomes" id="UP000800082">
    <property type="component" value="Unassembled WGS sequence"/>
</dbReference>
<reference evidence="9" key="1">
    <citation type="journal article" date="2020" name="Stud. Mycol.">
        <title>101 Dothideomycetes genomes: a test case for predicting lifestyles and emergence of pathogens.</title>
        <authorList>
            <person name="Haridas S."/>
            <person name="Albert R."/>
            <person name="Binder M."/>
            <person name="Bloem J."/>
            <person name="Labutti K."/>
            <person name="Salamov A."/>
            <person name="Andreopoulos B."/>
            <person name="Baker S."/>
            <person name="Barry K."/>
            <person name="Bills G."/>
            <person name="Bluhm B."/>
            <person name="Cannon C."/>
            <person name="Castanera R."/>
            <person name="Culley D."/>
            <person name="Daum C."/>
            <person name="Ezra D."/>
            <person name="Gonzalez J."/>
            <person name="Henrissat B."/>
            <person name="Kuo A."/>
            <person name="Liang C."/>
            <person name="Lipzen A."/>
            <person name="Lutzoni F."/>
            <person name="Magnuson J."/>
            <person name="Mondo S."/>
            <person name="Nolan M."/>
            <person name="Ohm R."/>
            <person name="Pangilinan J."/>
            <person name="Park H.-J."/>
            <person name="Ramirez L."/>
            <person name="Alfaro M."/>
            <person name="Sun H."/>
            <person name="Tritt A."/>
            <person name="Yoshinaga Y."/>
            <person name="Zwiers L.-H."/>
            <person name="Turgeon B."/>
            <person name="Goodwin S."/>
            <person name="Spatafora J."/>
            <person name="Crous P."/>
            <person name="Grigoriev I."/>
        </authorList>
    </citation>
    <scope>NUCLEOTIDE SEQUENCE</scope>
    <source>
        <strain evidence="9">CBS 183.55</strain>
    </source>
</reference>
<dbReference type="GO" id="GO:0030488">
    <property type="term" value="P:tRNA methylation"/>
    <property type="evidence" value="ECO:0007669"/>
    <property type="project" value="TreeGrafter"/>
</dbReference>
<keyword evidence="4 6" id="KW-0819">tRNA processing</keyword>
<evidence type="ECO:0000256" key="2">
    <source>
        <dbReference type="ARBA" id="ARBA00022679"/>
    </source>
</evidence>
<dbReference type="GeneID" id="54353802"/>
<dbReference type="InterPro" id="IPR026274">
    <property type="entry name" value="tRNA_wybutosine_synth_prot_2"/>
</dbReference>
<dbReference type="GO" id="GO:0005737">
    <property type="term" value="C:cytoplasm"/>
    <property type="evidence" value="ECO:0007669"/>
    <property type="project" value="UniProtKB-SubCell"/>
</dbReference>
<dbReference type="SUPFAM" id="SSF53335">
    <property type="entry name" value="S-adenosyl-L-methionine-dependent methyltransferases"/>
    <property type="match status" value="1"/>
</dbReference>
<dbReference type="GO" id="GO:0102522">
    <property type="term" value="F:tRNA 4-demethylwyosine alpha-amino-alpha-carboxypropyltransferase activity"/>
    <property type="evidence" value="ECO:0007669"/>
    <property type="project" value="UniProtKB-EC"/>
</dbReference>
<dbReference type="PANTHER" id="PTHR23245:SF25">
    <property type="entry name" value="TRNA WYBUTOSINE-SYNTHESIZING PROTEIN 2 HOMOLOG"/>
    <property type="match status" value="1"/>
</dbReference>
<keyword evidence="3 6" id="KW-0949">S-adenosyl-L-methionine</keyword>
<evidence type="ECO:0000313" key="10">
    <source>
        <dbReference type="Proteomes" id="UP000800082"/>
    </source>
</evidence>
<evidence type="ECO:0000256" key="3">
    <source>
        <dbReference type="ARBA" id="ARBA00022691"/>
    </source>
</evidence>
<accession>A0A6A5RJ42</accession>
<feature type="domain" description="SAM-dependent methyltransferase TRM5/TYW2-type" evidence="8">
    <location>
        <begin position="127"/>
        <end position="456"/>
    </location>
</feature>
<proteinExistence type="inferred from homology"/>
<dbReference type="Pfam" id="PF02475">
    <property type="entry name" value="TRM5-TYW2_MTfase"/>
    <property type="match status" value="1"/>
</dbReference>